<evidence type="ECO:0000313" key="3">
    <source>
        <dbReference type="EMBL" id="MBF9221663.1"/>
    </source>
</evidence>
<dbReference type="Proteomes" id="UP000618931">
    <property type="component" value="Unassembled WGS sequence"/>
</dbReference>
<dbReference type="PROSITE" id="PS51257">
    <property type="entry name" value="PROKAR_LIPOPROTEIN"/>
    <property type="match status" value="1"/>
</dbReference>
<feature type="chain" id="PRO_5045480036" evidence="2">
    <location>
        <begin position="24"/>
        <end position="189"/>
    </location>
</feature>
<name>A0ABS0I410_9BACT</name>
<dbReference type="EMBL" id="JADQDM010000004">
    <property type="protein sequence ID" value="MBF9221663.1"/>
    <property type="molecule type" value="Genomic_DNA"/>
</dbReference>
<sequence>MNKSLIVLSAALLGLAGCGQKPADETTAPVASAPATAPAPAATAPAETGVTRAETAPAAPTKPALDTQPGPKGTQVALTKALVRGDILTVELQYSLNPGIDNTPTLYEKIDQINYIDDATSKKYGVLKDQEGSYMATPLYSNTKELRIELSQNSPSIATVKFPAPPATSQTISLTIPEVGSFDGVAVQR</sequence>
<evidence type="ECO:0000256" key="2">
    <source>
        <dbReference type="SAM" id="SignalP"/>
    </source>
</evidence>
<proteinExistence type="predicted"/>
<reference evidence="3 4" key="1">
    <citation type="submission" date="2020-11" db="EMBL/GenBank/DDBJ databases">
        <authorList>
            <person name="Kim M.K."/>
        </authorList>
    </citation>
    <scope>NUCLEOTIDE SEQUENCE [LARGE SCALE GENOMIC DNA]</scope>
    <source>
        <strain evidence="3 4">BT662</strain>
    </source>
</reference>
<evidence type="ECO:0000256" key="1">
    <source>
        <dbReference type="SAM" id="MobiDB-lite"/>
    </source>
</evidence>
<accession>A0ABS0I410</accession>
<dbReference type="RefSeq" id="WP_196293112.1">
    <property type="nucleotide sequence ID" value="NZ_JADQDM010000004.1"/>
</dbReference>
<feature type="compositionally biased region" description="Low complexity" evidence="1">
    <location>
        <begin position="26"/>
        <end position="64"/>
    </location>
</feature>
<keyword evidence="3" id="KW-0449">Lipoprotein</keyword>
<keyword evidence="4" id="KW-1185">Reference proteome</keyword>
<organism evidence="3 4">
    <name type="scientific">Hymenobacter ruricola</name>
    <dbReference type="NCBI Taxonomy" id="2791023"/>
    <lineage>
        <taxon>Bacteria</taxon>
        <taxon>Pseudomonadati</taxon>
        <taxon>Bacteroidota</taxon>
        <taxon>Cytophagia</taxon>
        <taxon>Cytophagales</taxon>
        <taxon>Hymenobacteraceae</taxon>
        <taxon>Hymenobacter</taxon>
    </lineage>
</organism>
<gene>
    <name evidence="3" type="ORF">I2H31_11155</name>
</gene>
<comment type="caution">
    <text evidence="3">The sequence shown here is derived from an EMBL/GenBank/DDBJ whole genome shotgun (WGS) entry which is preliminary data.</text>
</comment>
<evidence type="ECO:0000313" key="4">
    <source>
        <dbReference type="Proteomes" id="UP000618931"/>
    </source>
</evidence>
<keyword evidence="2" id="KW-0732">Signal</keyword>
<feature type="region of interest" description="Disordered" evidence="1">
    <location>
        <begin position="23"/>
        <end position="73"/>
    </location>
</feature>
<protein>
    <submittedName>
        <fullName evidence="3">Lipoprotein</fullName>
    </submittedName>
</protein>
<feature type="signal peptide" evidence="2">
    <location>
        <begin position="1"/>
        <end position="23"/>
    </location>
</feature>